<organism evidence="1 2">
    <name type="scientific">Brucella oryzae</name>
    <dbReference type="NCBI Taxonomy" id="335286"/>
    <lineage>
        <taxon>Bacteria</taxon>
        <taxon>Pseudomonadati</taxon>
        <taxon>Pseudomonadota</taxon>
        <taxon>Alphaproteobacteria</taxon>
        <taxon>Hyphomicrobiales</taxon>
        <taxon>Brucellaceae</taxon>
        <taxon>Brucella/Ochrobactrum group</taxon>
        <taxon>Brucella</taxon>
    </lineage>
</organism>
<reference evidence="1 2" key="1">
    <citation type="submission" date="2018-02" db="EMBL/GenBank/DDBJ databases">
        <title>Draft genome sequence of Ochrobactrum oryzae found in Brazil.</title>
        <authorList>
            <person name="Cerdeira L."/>
            <person name="Andrade F."/>
            <person name="Zacariotto T."/>
            <person name="Barbosa B."/>
            <person name="Santos S."/>
            <person name="Cassetari V."/>
            <person name="Lincopan N."/>
        </authorList>
    </citation>
    <scope>NUCLEOTIDE SEQUENCE [LARGE SCALE GENOMIC DNA]</scope>
    <source>
        <strain evidence="1 2">OA447</strain>
    </source>
</reference>
<protein>
    <submittedName>
        <fullName evidence="1">DNA topology modulation protein FlaR</fullName>
    </submittedName>
</protein>
<evidence type="ECO:0000313" key="1">
    <source>
        <dbReference type="EMBL" id="PQA71520.1"/>
    </source>
</evidence>
<feature type="non-terminal residue" evidence="1">
    <location>
        <position position="25"/>
    </location>
</feature>
<evidence type="ECO:0000313" key="2">
    <source>
        <dbReference type="Proteomes" id="UP000238493"/>
    </source>
</evidence>
<dbReference type="EMBL" id="PTRC01000122">
    <property type="protein sequence ID" value="PQA71520.1"/>
    <property type="molecule type" value="Genomic_DNA"/>
</dbReference>
<name>A0A2S7IUB8_9HYPH</name>
<proteinExistence type="predicted"/>
<dbReference type="AlphaFoldDB" id="A0A2S7IUB8"/>
<keyword evidence="2" id="KW-1185">Reference proteome</keyword>
<accession>A0A2S7IUB8</accession>
<gene>
    <name evidence="1" type="ORF">C3731_21610</name>
</gene>
<sequence>MAVIKRIMIIGGAVSGKSSLARKLG</sequence>
<dbReference type="Proteomes" id="UP000238493">
    <property type="component" value="Unassembled WGS sequence"/>
</dbReference>
<comment type="caution">
    <text evidence="1">The sequence shown here is derived from an EMBL/GenBank/DDBJ whole genome shotgun (WGS) entry which is preliminary data.</text>
</comment>